<evidence type="ECO:0000256" key="1">
    <source>
        <dbReference type="SAM" id="MobiDB-lite"/>
    </source>
</evidence>
<dbReference type="Gramene" id="TraesCS5D02G539300.1">
    <property type="protein sequence ID" value="TraesCS5D02G539300.1"/>
    <property type="gene ID" value="TraesCS5D02G539300"/>
</dbReference>
<evidence type="ECO:0000313" key="2">
    <source>
        <dbReference type="EnsemblPlants" id="TraesCS5D02G539300.1"/>
    </source>
</evidence>
<reference evidence="2" key="2">
    <citation type="submission" date="2018-10" db="UniProtKB">
        <authorList>
            <consortium name="EnsemblPlants"/>
        </authorList>
    </citation>
    <scope>IDENTIFICATION</scope>
</reference>
<accession>A0A3B6N3T2</accession>
<sequence length="109" mass="11794">MEYYILSRGEDGACSVMMTPAPTTSSTTTTMMTTSSNVAGASILGMKHTSPVNTGFTHNHRKSLQPKLTCESRFGEAGEEEGYQRLEENESMDCEPSIPIAGELSIPSR</sequence>
<protein>
    <submittedName>
        <fullName evidence="2">Uncharacterized protein</fullName>
    </submittedName>
</protein>
<dbReference type="Gramene" id="TraesCLE_scaffold_264455_01G000100.1">
    <property type="protein sequence ID" value="TraesCLE_scaffold_264455_01G000100.1"/>
    <property type="gene ID" value="TraesCLE_scaffold_264455_01G000100"/>
</dbReference>
<proteinExistence type="predicted"/>
<keyword evidence="3" id="KW-1185">Reference proteome</keyword>
<name>A0A3B6N3T2_WHEAT</name>
<feature type="region of interest" description="Disordered" evidence="1">
    <location>
        <begin position="87"/>
        <end position="109"/>
    </location>
</feature>
<dbReference type="Gramene" id="TraesROB_scaffold_204508_01G000100.1">
    <property type="protein sequence ID" value="TraesROB_scaffold_204508_01G000100.1"/>
    <property type="gene ID" value="TraesROB_scaffold_204508_01G000100"/>
</dbReference>
<dbReference type="Proteomes" id="UP000019116">
    <property type="component" value="Chromosome 5D"/>
</dbReference>
<dbReference type="Gramene" id="TraesCS5D03G1175500.1">
    <property type="protein sequence ID" value="TraesCS5D03G1175500.1.CDS"/>
    <property type="gene ID" value="TraesCS5D03G1175500"/>
</dbReference>
<evidence type="ECO:0000313" key="3">
    <source>
        <dbReference type="Proteomes" id="UP000019116"/>
    </source>
</evidence>
<organism evidence="2">
    <name type="scientific">Triticum aestivum</name>
    <name type="common">Wheat</name>
    <dbReference type="NCBI Taxonomy" id="4565"/>
    <lineage>
        <taxon>Eukaryota</taxon>
        <taxon>Viridiplantae</taxon>
        <taxon>Streptophyta</taxon>
        <taxon>Embryophyta</taxon>
        <taxon>Tracheophyta</taxon>
        <taxon>Spermatophyta</taxon>
        <taxon>Magnoliopsida</taxon>
        <taxon>Liliopsida</taxon>
        <taxon>Poales</taxon>
        <taxon>Poaceae</taxon>
        <taxon>BOP clade</taxon>
        <taxon>Pooideae</taxon>
        <taxon>Triticodae</taxon>
        <taxon>Triticeae</taxon>
        <taxon>Triticinae</taxon>
        <taxon>Triticum</taxon>
    </lineage>
</organism>
<dbReference type="AlphaFoldDB" id="A0A3B6N3T2"/>
<dbReference type="EnsemblPlants" id="TraesCS5D02G539300.1">
    <property type="protein sequence ID" value="TraesCS5D02G539300.1"/>
    <property type="gene ID" value="TraesCS5D02G539300"/>
</dbReference>
<reference evidence="2" key="1">
    <citation type="submission" date="2018-08" db="EMBL/GenBank/DDBJ databases">
        <authorList>
            <person name="Rossello M."/>
        </authorList>
    </citation>
    <scope>NUCLEOTIDE SEQUENCE [LARGE SCALE GENOMIC DNA]</scope>
    <source>
        <strain evidence="2">cv. Chinese Spring</strain>
    </source>
</reference>